<dbReference type="Pfam" id="PF00383">
    <property type="entry name" value="dCMP_cyt_deam_1"/>
    <property type="match status" value="1"/>
</dbReference>
<dbReference type="PROSITE" id="PS00903">
    <property type="entry name" value="CYT_DCMP_DEAMINASES_1"/>
    <property type="match status" value="1"/>
</dbReference>
<feature type="binding site" evidence="7">
    <location>
        <position position="85"/>
    </location>
    <ligand>
        <name>Zn(2+)</name>
        <dbReference type="ChEBI" id="CHEBI:29105"/>
        <note>catalytic</note>
    </ligand>
</feature>
<dbReference type="Gene3D" id="3.40.140.10">
    <property type="entry name" value="Cytidine Deaminase, domain 2"/>
    <property type="match status" value="1"/>
</dbReference>
<evidence type="ECO:0000313" key="9">
    <source>
        <dbReference type="EMBL" id="WQH15266.1"/>
    </source>
</evidence>
<dbReference type="PROSITE" id="PS51747">
    <property type="entry name" value="CYT_DCMP_DEAMINASES_2"/>
    <property type="match status" value="1"/>
</dbReference>
<organism evidence="9 10">
    <name type="scientific">Guyparkeria halophila</name>
    <dbReference type="NCBI Taxonomy" id="47960"/>
    <lineage>
        <taxon>Bacteria</taxon>
        <taxon>Pseudomonadati</taxon>
        <taxon>Pseudomonadota</taxon>
        <taxon>Gammaproteobacteria</taxon>
        <taxon>Chromatiales</taxon>
        <taxon>Thioalkalibacteraceae</taxon>
        <taxon>Guyparkeria</taxon>
    </lineage>
</organism>
<evidence type="ECO:0000256" key="1">
    <source>
        <dbReference type="ARBA" id="ARBA00010669"/>
    </source>
</evidence>
<dbReference type="EMBL" id="CP140153">
    <property type="protein sequence ID" value="WQH15266.1"/>
    <property type="molecule type" value="Genomic_DNA"/>
</dbReference>
<name>A0ABZ0YVN6_9GAMM</name>
<comment type="similarity">
    <text evidence="1">Belongs to the cytidine and deoxycytidylate deaminase family. ADAT2 subfamily.</text>
</comment>
<reference evidence="9 10" key="1">
    <citation type="submission" date="2023-11" db="EMBL/GenBank/DDBJ databases">
        <title>MicrobeMod: A computational toolkit for identifying prokaryotic methylation and restriction-modification with nanopore sequencing.</title>
        <authorList>
            <person name="Crits-Christoph A."/>
            <person name="Kang S.C."/>
            <person name="Lee H."/>
            <person name="Ostrov N."/>
        </authorList>
    </citation>
    <scope>NUCLEOTIDE SEQUENCE [LARGE SCALE GENOMIC DNA]</scope>
    <source>
        <strain evidence="9 10">ATCC 49870</strain>
    </source>
</reference>
<dbReference type="InterPro" id="IPR016192">
    <property type="entry name" value="APOBEC/CMP_deaminase_Zn-bd"/>
</dbReference>
<dbReference type="NCBIfam" id="NF008113">
    <property type="entry name" value="PRK10860.1"/>
    <property type="match status" value="1"/>
</dbReference>
<comment type="subunit">
    <text evidence="7">Homodimer.</text>
</comment>
<comment type="cofactor">
    <cofactor evidence="7">
        <name>Zn(2+)</name>
        <dbReference type="ChEBI" id="CHEBI:29105"/>
    </cofactor>
    <text evidence="7">Binds 1 zinc ion per subunit.</text>
</comment>
<dbReference type="InterPro" id="IPR002125">
    <property type="entry name" value="CMP_dCMP_dom"/>
</dbReference>
<comment type="function">
    <text evidence="7">Catalyzes the deamination of adenosine to inosine at the wobble position 34 of tRNA(Arg2).</text>
</comment>
<feature type="active site" description="Proton donor" evidence="7">
    <location>
        <position position="57"/>
    </location>
</feature>
<keyword evidence="10" id="KW-1185">Reference proteome</keyword>
<proteinExistence type="inferred from homology"/>
<dbReference type="HAMAP" id="MF_00972">
    <property type="entry name" value="tRNA_aden_deaminase"/>
    <property type="match status" value="1"/>
</dbReference>
<evidence type="ECO:0000256" key="7">
    <source>
        <dbReference type="HAMAP-Rule" id="MF_00972"/>
    </source>
</evidence>
<evidence type="ECO:0000256" key="6">
    <source>
        <dbReference type="ARBA" id="ARBA00048045"/>
    </source>
</evidence>
<evidence type="ECO:0000313" key="10">
    <source>
        <dbReference type="Proteomes" id="UP001327459"/>
    </source>
</evidence>
<dbReference type="Proteomes" id="UP001327459">
    <property type="component" value="Chromosome"/>
</dbReference>
<evidence type="ECO:0000256" key="5">
    <source>
        <dbReference type="ARBA" id="ARBA00022833"/>
    </source>
</evidence>
<evidence type="ECO:0000256" key="3">
    <source>
        <dbReference type="ARBA" id="ARBA00022723"/>
    </source>
</evidence>
<evidence type="ECO:0000259" key="8">
    <source>
        <dbReference type="PROSITE" id="PS51747"/>
    </source>
</evidence>
<feature type="binding site" evidence="7">
    <location>
        <position position="88"/>
    </location>
    <ligand>
        <name>Zn(2+)</name>
        <dbReference type="ChEBI" id="CHEBI:29105"/>
        <note>catalytic</note>
    </ligand>
</feature>
<evidence type="ECO:0000256" key="4">
    <source>
        <dbReference type="ARBA" id="ARBA00022801"/>
    </source>
</evidence>
<dbReference type="GO" id="GO:0052717">
    <property type="term" value="F:tRNA-specific adenosine-34 deaminase activity"/>
    <property type="evidence" value="ECO:0007669"/>
    <property type="project" value="UniProtKB-EC"/>
</dbReference>
<gene>
    <name evidence="7 9" type="primary">tadA</name>
    <name evidence="9" type="ORF">SR882_05705</name>
</gene>
<dbReference type="CDD" id="cd01285">
    <property type="entry name" value="nucleoside_deaminase"/>
    <property type="match status" value="1"/>
</dbReference>
<dbReference type="EC" id="3.5.4.33" evidence="7"/>
<evidence type="ECO:0000256" key="2">
    <source>
        <dbReference type="ARBA" id="ARBA00022694"/>
    </source>
</evidence>
<dbReference type="PANTHER" id="PTHR11079">
    <property type="entry name" value="CYTOSINE DEAMINASE FAMILY MEMBER"/>
    <property type="match status" value="1"/>
</dbReference>
<keyword evidence="3 7" id="KW-0479">Metal-binding</keyword>
<sequence length="151" mass="16591">MTGRDRSHMRECLVLARRSIMLGEVPVGAIVVDANDTTIGRGHNRPVGLHDPSAHAEILAMRDAGERLGNYRLDDCTLYVTLEPCPMCLAAACHARISRIVYAAPDPRAGACGSAIDLNRADWHHFRPVIDTGPCETEAAELLTAFFRDRR</sequence>
<dbReference type="InterPro" id="IPR028883">
    <property type="entry name" value="tRNA_aden_deaminase"/>
</dbReference>
<dbReference type="PANTHER" id="PTHR11079:SF179">
    <property type="entry name" value="TRNA(ADENINE(34)) DEAMINASE, CHLOROPLASTIC"/>
    <property type="match status" value="1"/>
</dbReference>
<protein>
    <recommendedName>
        <fullName evidence="7">tRNA-specific adenosine deaminase</fullName>
        <ecNumber evidence="7">3.5.4.33</ecNumber>
    </recommendedName>
</protein>
<comment type="catalytic activity">
    <reaction evidence="6 7">
        <text>adenosine(34) in tRNA + H2O + H(+) = inosine(34) in tRNA + NH4(+)</text>
        <dbReference type="Rhea" id="RHEA:43168"/>
        <dbReference type="Rhea" id="RHEA-COMP:10373"/>
        <dbReference type="Rhea" id="RHEA-COMP:10374"/>
        <dbReference type="ChEBI" id="CHEBI:15377"/>
        <dbReference type="ChEBI" id="CHEBI:15378"/>
        <dbReference type="ChEBI" id="CHEBI:28938"/>
        <dbReference type="ChEBI" id="CHEBI:74411"/>
        <dbReference type="ChEBI" id="CHEBI:82852"/>
        <dbReference type="EC" id="3.5.4.33"/>
    </reaction>
</comment>
<dbReference type="SUPFAM" id="SSF53927">
    <property type="entry name" value="Cytidine deaminase-like"/>
    <property type="match status" value="1"/>
</dbReference>
<dbReference type="InterPro" id="IPR016193">
    <property type="entry name" value="Cytidine_deaminase-like"/>
</dbReference>
<keyword evidence="4 7" id="KW-0378">Hydrolase</keyword>
<feature type="domain" description="CMP/dCMP-type deaminase" evidence="8">
    <location>
        <begin position="3"/>
        <end position="114"/>
    </location>
</feature>
<keyword evidence="2 7" id="KW-0819">tRNA processing</keyword>
<keyword evidence="5 7" id="KW-0862">Zinc</keyword>
<accession>A0ABZ0YVN6</accession>
<feature type="binding site" evidence="7">
    <location>
        <position position="55"/>
    </location>
    <ligand>
        <name>Zn(2+)</name>
        <dbReference type="ChEBI" id="CHEBI:29105"/>
        <note>catalytic</note>
    </ligand>
</feature>